<evidence type="ECO:0008006" key="3">
    <source>
        <dbReference type="Google" id="ProtNLM"/>
    </source>
</evidence>
<dbReference type="SUPFAM" id="SSF89372">
    <property type="entry name" value="Fucose-specific lectin"/>
    <property type="match status" value="1"/>
</dbReference>
<proteinExistence type="predicted"/>
<dbReference type="EMBL" id="JAUJDW010000101">
    <property type="protein sequence ID" value="KAK0638171.1"/>
    <property type="molecule type" value="Genomic_DNA"/>
</dbReference>
<comment type="caution">
    <text evidence="1">The sequence shown here is derived from an EMBL/GenBank/DDBJ whole genome shotgun (WGS) entry which is preliminary data.</text>
</comment>
<accession>A0AA39XR46</accession>
<evidence type="ECO:0000313" key="1">
    <source>
        <dbReference type="EMBL" id="KAK0638171.1"/>
    </source>
</evidence>
<gene>
    <name evidence="1" type="ORF">DIS24_g10115</name>
</gene>
<name>A0AA39XR46_9PEZI</name>
<organism evidence="1 2">
    <name type="scientific">Lasiodiplodia hormozganensis</name>
    <dbReference type="NCBI Taxonomy" id="869390"/>
    <lineage>
        <taxon>Eukaryota</taxon>
        <taxon>Fungi</taxon>
        <taxon>Dikarya</taxon>
        <taxon>Ascomycota</taxon>
        <taxon>Pezizomycotina</taxon>
        <taxon>Dothideomycetes</taxon>
        <taxon>Dothideomycetes incertae sedis</taxon>
        <taxon>Botryosphaeriales</taxon>
        <taxon>Botryosphaeriaceae</taxon>
        <taxon>Lasiodiplodia</taxon>
    </lineage>
</organism>
<evidence type="ECO:0000313" key="2">
    <source>
        <dbReference type="Proteomes" id="UP001175001"/>
    </source>
</evidence>
<sequence length="318" mass="34839">MTTSIVDTDLAPVTTDGTNLYLYYQDAQGHIVETYSSDGKSWQKSSDPVATNARSSPASPITAYYVERDANFGGKSTIHVFYFDTAKKLADRVKVLSSSSWEDGKVPDNIASAPVEASRLTSGSYNTDTSGWNPDGSQWVYFHQFTGSIEQLTEIRRTPKDPVYAEAILPEKPGESLADSTLAVSTSRGEINLFFQDHERNVASYENRDSKWNDKKVIIPAKDVLIETPMAAARSHESSGTQHLLLVDQSKPSQIQHYAEGKLVGAVDQFYNGTRLGAVPLKSTVVLFYKPVNPAGSIRTKVYDGGDWKDGGEVVPAN</sequence>
<keyword evidence="2" id="KW-1185">Reference proteome</keyword>
<reference evidence="1" key="1">
    <citation type="submission" date="2023-06" db="EMBL/GenBank/DDBJ databases">
        <title>Multi-omics analyses reveal the molecular pathogenesis toolkit of Lasiodiplodia hormozganensis, a cross-kingdom pathogen.</title>
        <authorList>
            <person name="Felix C."/>
            <person name="Meneses R."/>
            <person name="Goncalves M.F.M."/>
            <person name="Tilleman L."/>
            <person name="Duarte A.S."/>
            <person name="Jorrin-Novo J.V."/>
            <person name="Van De Peer Y."/>
            <person name="Deforce D."/>
            <person name="Van Nieuwerburgh F."/>
            <person name="Esteves A.C."/>
            <person name="Alves A."/>
        </authorList>
    </citation>
    <scope>NUCLEOTIDE SEQUENCE</scope>
    <source>
        <strain evidence="1">CBS 339.90</strain>
    </source>
</reference>
<dbReference type="Proteomes" id="UP001175001">
    <property type="component" value="Unassembled WGS sequence"/>
</dbReference>
<dbReference type="Gene3D" id="2.120.10.70">
    <property type="entry name" value="Fucose-specific lectin"/>
    <property type="match status" value="1"/>
</dbReference>
<protein>
    <recommendedName>
        <fullName evidence="3">Fucose-specific lectin</fullName>
    </recommendedName>
</protein>
<dbReference type="AlphaFoldDB" id="A0AA39XR46"/>